<evidence type="ECO:0000313" key="3">
    <source>
        <dbReference type="EMBL" id="RHC98866.1"/>
    </source>
</evidence>
<dbReference type="PANTHER" id="PTHR11487">
    <property type="entry name" value="THIOESTERASE"/>
    <property type="match status" value="1"/>
</dbReference>
<dbReference type="Proteomes" id="UP000283981">
    <property type="component" value="Unassembled WGS sequence"/>
</dbReference>
<name>A0A414CUA2_MEDGN</name>
<proteinExistence type="inferred from homology"/>
<evidence type="ECO:0000313" key="5">
    <source>
        <dbReference type="Proteomes" id="UP000283981"/>
    </source>
</evidence>
<dbReference type="InterPro" id="IPR029058">
    <property type="entry name" value="AB_hydrolase_fold"/>
</dbReference>
<dbReference type="GO" id="GO:0008610">
    <property type="term" value="P:lipid biosynthetic process"/>
    <property type="evidence" value="ECO:0007669"/>
    <property type="project" value="TreeGrafter"/>
</dbReference>
<sequence>MMEKIKLFCWPFAGGSASYYLSWKQYLKTNIEIIPVQLSGRGERYTDTPYNNFYDIAEEGYDYLKKNIEPEEKFAFFGHSMGSWIVYEICRKIKGTKYEKNLIHVFFSANRAPFYKYKEKQIHTLPKDEFISEILKLGGGKREILENKEFGTIFIDILRKDYTLIEEYECTQNDLILECGVSVFNGFQDNIPYGGLLAWNECSKNEIQLMNFQGNHFFIDSDKENVLGTIEQILLAYK</sequence>
<feature type="domain" description="Thioesterase" evidence="2">
    <location>
        <begin position="6"/>
        <end position="233"/>
    </location>
</feature>
<evidence type="ECO:0000259" key="2">
    <source>
        <dbReference type="Pfam" id="PF00975"/>
    </source>
</evidence>
<reference evidence="5 6" key="1">
    <citation type="submission" date="2018-08" db="EMBL/GenBank/DDBJ databases">
        <title>A genome reference for cultivated species of the human gut microbiota.</title>
        <authorList>
            <person name="Zou Y."/>
            <person name="Xue W."/>
            <person name="Luo G."/>
        </authorList>
    </citation>
    <scope>NUCLEOTIDE SEQUENCE [LARGE SCALE GENOMIC DNA]</scope>
    <source>
        <strain evidence="4 5">AM21-18</strain>
        <strain evidence="3 6">AM32-6</strain>
    </source>
</reference>
<evidence type="ECO:0000313" key="6">
    <source>
        <dbReference type="Proteomes" id="UP000284472"/>
    </source>
</evidence>
<dbReference type="EMBL" id="QSIR01000066">
    <property type="protein sequence ID" value="RHC98866.1"/>
    <property type="molecule type" value="Genomic_DNA"/>
</dbReference>
<accession>A0A414CUA2</accession>
<evidence type="ECO:0000313" key="4">
    <source>
        <dbReference type="EMBL" id="RHG79656.1"/>
    </source>
</evidence>
<protein>
    <submittedName>
        <fullName evidence="3">Thioesterase</fullName>
    </submittedName>
</protein>
<dbReference type="RefSeq" id="WP_118044275.1">
    <property type="nucleotide sequence ID" value="NZ_QRIP01000033.1"/>
</dbReference>
<dbReference type="Pfam" id="PF00975">
    <property type="entry name" value="Thioesterase"/>
    <property type="match status" value="1"/>
</dbReference>
<dbReference type="AlphaFoldDB" id="A0A414CUA2"/>
<dbReference type="Proteomes" id="UP000284472">
    <property type="component" value="Unassembled WGS sequence"/>
</dbReference>
<dbReference type="PANTHER" id="PTHR11487:SF0">
    <property type="entry name" value="S-ACYL FATTY ACID SYNTHASE THIOESTERASE, MEDIUM CHAIN"/>
    <property type="match status" value="1"/>
</dbReference>
<evidence type="ECO:0000256" key="1">
    <source>
        <dbReference type="ARBA" id="ARBA00007169"/>
    </source>
</evidence>
<organism evidence="3 6">
    <name type="scientific">Mediterraneibacter gnavus</name>
    <name type="common">Ruminococcus gnavus</name>
    <dbReference type="NCBI Taxonomy" id="33038"/>
    <lineage>
        <taxon>Bacteria</taxon>
        <taxon>Bacillati</taxon>
        <taxon>Bacillota</taxon>
        <taxon>Clostridia</taxon>
        <taxon>Lachnospirales</taxon>
        <taxon>Lachnospiraceae</taxon>
        <taxon>Mediterraneibacter</taxon>
    </lineage>
</organism>
<comment type="caution">
    <text evidence="3">The sequence shown here is derived from an EMBL/GenBank/DDBJ whole genome shotgun (WGS) entry which is preliminary data.</text>
</comment>
<dbReference type="InterPro" id="IPR012223">
    <property type="entry name" value="TEII"/>
</dbReference>
<gene>
    <name evidence="4" type="ORF">DW243_15955</name>
    <name evidence="3" type="ORF">DW812_18510</name>
</gene>
<dbReference type="SUPFAM" id="SSF53474">
    <property type="entry name" value="alpha/beta-Hydrolases"/>
    <property type="match status" value="1"/>
</dbReference>
<dbReference type="InterPro" id="IPR001031">
    <property type="entry name" value="Thioesterase"/>
</dbReference>
<dbReference type="Gene3D" id="3.40.50.1820">
    <property type="entry name" value="alpha/beta hydrolase"/>
    <property type="match status" value="1"/>
</dbReference>
<comment type="similarity">
    <text evidence="1">Belongs to the thioesterase family.</text>
</comment>
<dbReference type="EMBL" id="QRIS01000036">
    <property type="protein sequence ID" value="RHG79656.1"/>
    <property type="molecule type" value="Genomic_DNA"/>
</dbReference>